<evidence type="ECO:0000313" key="3">
    <source>
        <dbReference type="Proteomes" id="UP001365542"/>
    </source>
</evidence>
<comment type="caution">
    <text evidence="2">The sequence shown here is derived from an EMBL/GenBank/DDBJ whole genome shotgun (WGS) entry which is preliminary data.</text>
</comment>
<feature type="chain" id="PRO_5043474494" evidence="1">
    <location>
        <begin position="23"/>
        <end position="448"/>
    </location>
</feature>
<keyword evidence="3" id="KW-1185">Reference proteome</keyword>
<evidence type="ECO:0000313" key="2">
    <source>
        <dbReference type="EMBL" id="KAK6527659.1"/>
    </source>
</evidence>
<organism evidence="2 3">
    <name type="scientific">Orbilia ellipsospora</name>
    <dbReference type="NCBI Taxonomy" id="2528407"/>
    <lineage>
        <taxon>Eukaryota</taxon>
        <taxon>Fungi</taxon>
        <taxon>Dikarya</taxon>
        <taxon>Ascomycota</taxon>
        <taxon>Pezizomycotina</taxon>
        <taxon>Orbiliomycetes</taxon>
        <taxon>Orbiliales</taxon>
        <taxon>Orbiliaceae</taxon>
        <taxon>Orbilia</taxon>
    </lineage>
</organism>
<gene>
    <name evidence="2" type="ORF">TWF694_004639</name>
</gene>
<evidence type="ECO:0000256" key="1">
    <source>
        <dbReference type="SAM" id="SignalP"/>
    </source>
</evidence>
<accession>A0AAV9WVV1</accession>
<feature type="signal peptide" evidence="1">
    <location>
        <begin position="1"/>
        <end position="22"/>
    </location>
</feature>
<protein>
    <submittedName>
        <fullName evidence="2">Uncharacterized protein</fullName>
    </submittedName>
</protein>
<proteinExistence type="predicted"/>
<dbReference type="EMBL" id="JAVHJO010000015">
    <property type="protein sequence ID" value="KAK6527659.1"/>
    <property type="molecule type" value="Genomic_DNA"/>
</dbReference>
<dbReference type="Proteomes" id="UP001365542">
    <property type="component" value="Unassembled WGS sequence"/>
</dbReference>
<dbReference type="AlphaFoldDB" id="A0AAV9WVV1"/>
<keyword evidence="1" id="KW-0732">Signal</keyword>
<sequence length="448" mass="47423">MHSFVKSSLFPLALVAIFPIDAKPVPQLDVGMGSQGASPQQICALPFDQPKTTWPNSGASFELDDFILRNGPSLWVNRLDQMTTDGGSSPNSNIECTDIQNSGNCPAPSIQCQFFTPPSVFFIRSAASTCHRLLSGFLTQLSDAILLQSLQISTLLSDFGPPESGFNVFGVLSGAFSIAAGLATPDPIVSASFGALSGVFGIAGSAPDSSGDFQNDIQTALATAFSQTRNQVINLAKVIFGGDTNTAILSQLTPNVANQEMTDIGKFFSGGRFLIPGTTPLSDMVTLYVNNAVLHIKQALAIRALKNQGFVILIDTGASVDTCTQTGSRFLNNKCYKLVKLNFPGTGSLVSRDIDRDLALKLDNSEYQLDVAGFYLNAEACQNSNGGNQGQAAFQPALAITSPPPCFFNMRVVTGKSCNLCAGEVVTDPIGATCNPLDFDIQDRCPGE</sequence>
<name>A0AAV9WVV1_9PEZI</name>
<reference evidence="2 3" key="1">
    <citation type="submission" date="2019-10" db="EMBL/GenBank/DDBJ databases">
        <authorList>
            <person name="Palmer J.M."/>
        </authorList>
    </citation>
    <scope>NUCLEOTIDE SEQUENCE [LARGE SCALE GENOMIC DNA]</scope>
    <source>
        <strain evidence="2 3">TWF694</strain>
    </source>
</reference>